<reference evidence="5" key="1">
    <citation type="submission" date="2019-08" db="EMBL/GenBank/DDBJ databases">
        <authorList>
            <person name="Zheng X."/>
        </authorList>
    </citation>
    <scope>NUCLEOTIDE SEQUENCE [LARGE SCALE GENOMIC DNA]</scope>
    <source>
        <strain evidence="5">FJAT-25496</strain>
    </source>
</reference>
<organism evidence="4 5">
    <name type="scientific">Cytobacillus dafuensis</name>
    <name type="common">Bacillus dafuensis</name>
    <dbReference type="NCBI Taxonomy" id="1742359"/>
    <lineage>
        <taxon>Bacteria</taxon>
        <taxon>Bacillati</taxon>
        <taxon>Bacillota</taxon>
        <taxon>Bacilli</taxon>
        <taxon>Bacillales</taxon>
        <taxon>Bacillaceae</taxon>
        <taxon>Cytobacillus</taxon>
    </lineage>
</organism>
<dbReference type="Pfam" id="PF13791">
    <property type="entry name" value="Sigma_reg_C"/>
    <property type="match status" value="1"/>
</dbReference>
<feature type="transmembrane region" description="Helical" evidence="1">
    <location>
        <begin position="51"/>
        <end position="75"/>
    </location>
</feature>
<dbReference type="Proteomes" id="UP000321555">
    <property type="component" value="Chromosome"/>
</dbReference>
<dbReference type="OrthoDB" id="2730366at2"/>
<dbReference type="RefSeq" id="WP_057770644.1">
    <property type="nucleotide sequence ID" value="NZ_CP042593.1"/>
</dbReference>
<dbReference type="AlphaFoldDB" id="A0A5B8Z4V8"/>
<keyword evidence="1" id="KW-0812">Transmembrane</keyword>
<evidence type="ECO:0000259" key="2">
    <source>
        <dbReference type="Pfam" id="PF13791"/>
    </source>
</evidence>
<dbReference type="EMBL" id="CP042593">
    <property type="protein sequence ID" value="QED47897.1"/>
    <property type="molecule type" value="Genomic_DNA"/>
</dbReference>
<keyword evidence="1" id="KW-0472">Membrane</keyword>
<name>A0A5B8Z4V8_CYTDA</name>
<sequence>MKDQHNQEDEEIYKSFISESIHNLEQSNNISEEEQIKLIKNGKNRAFKTNIMVSLAVLLLIVPVMTLSTFLYYGIGGKANKQIEVATKTIYITEPNMSLEEMELEEEIGFFSMDIYFDIYKKIGKEDYKAGDYKVHYVLDKPGFPERNMQTERPLKEIASMETDHLIHPDALVPPGFDHQWDILKGLPDGTVGEVYLSLNKVMDPDELEKQLGNEVEVRWVAVDTGMESKQLDKEGLPISPIGFPLQIDQTTWSPFNGREQTNEEVFIDTLEFLQKNEESAEKIARAKSLSLNERIPYIKENGVQVYGAVVTGPIPELRKLEQNELIRAMKVGEVKLWNWK</sequence>
<dbReference type="InterPro" id="IPR025672">
    <property type="entry name" value="Sigma_reg_C_dom"/>
</dbReference>
<keyword evidence="5" id="KW-1185">Reference proteome</keyword>
<feature type="domain" description="Sigma factor regulator C-terminal" evidence="2">
    <location>
        <begin position="184"/>
        <end position="334"/>
    </location>
</feature>
<proteinExistence type="predicted"/>
<dbReference type="Pfam" id="PF13800">
    <property type="entry name" value="Sigma_reg_N"/>
    <property type="match status" value="1"/>
</dbReference>
<evidence type="ECO:0000259" key="3">
    <source>
        <dbReference type="Pfam" id="PF13800"/>
    </source>
</evidence>
<dbReference type="KEGG" id="bda:FSZ17_11925"/>
<dbReference type="STRING" id="1742359.GCA_001439625_00834"/>
<protein>
    <submittedName>
        <fullName evidence="4">Anti-sigma factor</fullName>
    </submittedName>
</protein>
<feature type="domain" description="Sigma factor regulator N-terminal" evidence="3">
    <location>
        <begin position="37"/>
        <end position="127"/>
    </location>
</feature>
<evidence type="ECO:0000313" key="5">
    <source>
        <dbReference type="Proteomes" id="UP000321555"/>
    </source>
</evidence>
<gene>
    <name evidence="4" type="ORF">FSZ17_11925</name>
</gene>
<evidence type="ECO:0000256" key="1">
    <source>
        <dbReference type="SAM" id="Phobius"/>
    </source>
</evidence>
<evidence type="ECO:0000313" key="4">
    <source>
        <dbReference type="EMBL" id="QED47897.1"/>
    </source>
</evidence>
<dbReference type="InterPro" id="IPR029101">
    <property type="entry name" value="Sigma_reg_N"/>
</dbReference>
<accession>A0A5B8Z4V8</accession>
<keyword evidence="1" id="KW-1133">Transmembrane helix</keyword>